<evidence type="ECO:0000256" key="7">
    <source>
        <dbReference type="SAM" id="MobiDB-lite"/>
    </source>
</evidence>
<feature type="transmembrane region" description="Helical" evidence="8">
    <location>
        <begin position="107"/>
        <end position="125"/>
    </location>
</feature>
<gene>
    <name evidence="9" type="ordered locus">Mnod_6159</name>
</gene>
<evidence type="ECO:0000256" key="3">
    <source>
        <dbReference type="ARBA" id="ARBA00022692"/>
    </source>
</evidence>
<dbReference type="PANTHER" id="PTHR11706:SF33">
    <property type="entry name" value="NATURAL RESISTANCE-ASSOCIATED MACROPHAGE PROTEIN 2"/>
    <property type="match status" value="1"/>
</dbReference>
<feature type="transmembrane region" description="Helical" evidence="8">
    <location>
        <begin position="359"/>
        <end position="380"/>
    </location>
</feature>
<feature type="transmembrane region" description="Helical" evidence="8">
    <location>
        <begin position="211"/>
        <end position="229"/>
    </location>
</feature>
<organism evidence="9 10">
    <name type="scientific">Methylobacterium nodulans (strain LMG 21967 / CNCM I-2342 / ORS 2060)</name>
    <dbReference type="NCBI Taxonomy" id="460265"/>
    <lineage>
        <taxon>Bacteria</taxon>
        <taxon>Pseudomonadati</taxon>
        <taxon>Pseudomonadota</taxon>
        <taxon>Alphaproteobacteria</taxon>
        <taxon>Hyphomicrobiales</taxon>
        <taxon>Methylobacteriaceae</taxon>
        <taxon>Methylobacterium</taxon>
    </lineage>
</organism>
<dbReference type="Pfam" id="PF01566">
    <property type="entry name" value="Nramp"/>
    <property type="match status" value="1"/>
</dbReference>
<keyword evidence="6 8" id="KW-0472">Membrane</keyword>
<dbReference type="GO" id="GO:0005886">
    <property type="term" value="C:plasma membrane"/>
    <property type="evidence" value="ECO:0007669"/>
    <property type="project" value="TreeGrafter"/>
</dbReference>
<dbReference type="EMBL" id="CP001349">
    <property type="protein sequence ID" value="ACL60975.1"/>
    <property type="molecule type" value="Genomic_DNA"/>
</dbReference>
<evidence type="ECO:0000256" key="1">
    <source>
        <dbReference type="ARBA" id="ARBA00004141"/>
    </source>
</evidence>
<feature type="compositionally biased region" description="Polar residues" evidence="7">
    <location>
        <begin position="1"/>
        <end position="14"/>
    </location>
</feature>
<dbReference type="eggNOG" id="COG1914">
    <property type="taxonomic scope" value="Bacteria"/>
</dbReference>
<feature type="transmembrane region" description="Helical" evidence="8">
    <location>
        <begin position="315"/>
        <end position="338"/>
    </location>
</feature>
<feature type="transmembrane region" description="Helical" evidence="8">
    <location>
        <begin position="145"/>
        <end position="164"/>
    </location>
</feature>
<keyword evidence="10" id="KW-1185">Reference proteome</keyword>
<protein>
    <submittedName>
        <fullName evidence="9">Natural resistance-associated macrophage protein</fullName>
    </submittedName>
</protein>
<evidence type="ECO:0000256" key="5">
    <source>
        <dbReference type="ARBA" id="ARBA00022989"/>
    </source>
</evidence>
<sequence>MSRIVSSFAVQSSVQDDDPEETSPVVGPSKPRLLQVLGPGLITGASDDDPSGIATYAQAGAAFGYRLGWTLLYTYPLMAAVQMVSARIGRTTGHGIAGVLQRHAPNGLLQVTVVLLLVANTANLGADLGAMADATTLLLPGSPRWLLVLLFAGICVLMQMLLAYTRYVAVLKWLTLALFAYFAALATTQVDWAAFAHGVLMPRIGLGQEELTTVVAVFGTTISPYLFFWQSSEEAEDLRVHPRRRDLVHAPEQSAVALHRIEVDTLTGMAVSNLVALAILGTGAAALHAHGATDIRTSAEAAAALRPVAGRFAEAVFALGVVGVGLLAVPVLAGSSAYAVGEARRWPVGYSRRVQEAKAFYSVVGLATLVGMLISLTPSLDPVRALFWSAVLNGVVAVPVMAVMMRIAARPDVMGSFAIRGWLKALGWIATAVMALAVIGMAVTSWP</sequence>
<dbReference type="PANTHER" id="PTHR11706">
    <property type="entry name" value="SOLUTE CARRIER PROTEIN FAMILY 11 MEMBER"/>
    <property type="match status" value="1"/>
</dbReference>
<name>B8IVC4_METNO</name>
<dbReference type="RefSeq" id="WP_015932559.1">
    <property type="nucleotide sequence ID" value="NC_011894.1"/>
</dbReference>
<dbReference type="STRING" id="460265.Mnod_6159"/>
<feature type="region of interest" description="Disordered" evidence="7">
    <location>
        <begin position="1"/>
        <end position="29"/>
    </location>
</feature>
<feature type="transmembrane region" description="Helical" evidence="8">
    <location>
        <begin position="386"/>
        <end position="409"/>
    </location>
</feature>
<proteinExistence type="predicted"/>
<dbReference type="GO" id="GO:0015293">
    <property type="term" value="F:symporter activity"/>
    <property type="evidence" value="ECO:0007669"/>
    <property type="project" value="UniProtKB-KW"/>
</dbReference>
<evidence type="ECO:0000313" key="9">
    <source>
        <dbReference type="EMBL" id="ACL60975.1"/>
    </source>
</evidence>
<dbReference type="Proteomes" id="UP000008207">
    <property type="component" value="Chromosome"/>
</dbReference>
<keyword evidence="3 8" id="KW-0812">Transmembrane</keyword>
<keyword evidence="5 8" id="KW-1133">Transmembrane helix</keyword>
<evidence type="ECO:0000256" key="8">
    <source>
        <dbReference type="SAM" id="Phobius"/>
    </source>
</evidence>
<dbReference type="GO" id="GO:0034755">
    <property type="term" value="P:iron ion transmembrane transport"/>
    <property type="evidence" value="ECO:0007669"/>
    <property type="project" value="TreeGrafter"/>
</dbReference>
<feature type="transmembrane region" description="Helical" evidence="8">
    <location>
        <begin position="270"/>
        <end position="289"/>
    </location>
</feature>
<dbReference type="GO" id="GO:0015086">
    <property type="term" value="F:cadmium ion transmembrane transporter activity"/>
    <property type="evidence" value="ECO:0007669"/>
    <property type="project" value="TreeGrafter"/>
</dbReference>
<dbReference type="GO" id="GO:0005384">
    <property type="term" value="F:manganese ion transmembrane transporter activity"/>
    <property type="evidence" value="ECO:0007669"/>
    <property type="project" value="TreeGrafter"/>
</dbReference>
<dbReference type="HOGENOM" id="CLU_020088_6_2_5"/>
<feature type="transmembrane region" description="Helical" evidence="8">
    <location>
        <begin position="176"/>
        <end position="199"/>
    </location>
</feature>
<feature type="transmembrane region" description="Helical" evidence="8">
    <location>
        <begin position="421"/>
        <end position="443"/>
    </location>
</feature>
<keyword evidence="4" id="KW-0769">Symport</keyword>
<dbReference type="KEGG" id="mno:Mnod_6159"/>
<keyword evidence="2" id="KW-0813">Transport</keyword>
<evidence type="ECO:0000256" key="6">
    <source>
        <dbReference type="ARBA" id="ARBA00023136"/>
    </source>
</evidence>
<evidence type="ECO:0000256" key="4">
    <source>
        <dbReference type="ARBA" id="ARBA00022847"/>
    </source>
</evidence>
<accession>B8IVC4</accession>
<comment type="subcellular location">
    <subcellularLocation>
        <location evidence="1">Membrane</location>
        <topology evidence="1">Multi-pass membrane protein</topology>
    </subcellularLocation>
</comment>
<reference evidence="9 10" key="1">
    <citation type="submission" date="2009-01" db="EMBL/GenBank/DDBJ databases">
        <title>Complete sequence of chromosome of Methylobacterium nodulans ORS 2060.</title>
        <authorList>
            <consortium name="US DOE Joint Genome Institute"/>
            <person name="Lucas S."/>
            <person name="Copeland A."/>
            <person name="Lapidus A."/>
            <person name="Glavina del Rio T."/>
            <person name="Dalin E."/>
            <person name="Tice H."/>
            <person name="Bruce D."/>
            <person name="Goodwin L."/>
            <person name="Pitluck S."/>
            <person name="Sims D."/>
            <person name="Brettin T."/>
            <person name="Detter J.C."/>
            <person name="Han C."/>
            <person name="Larimer F."/>
            <person name="Land M."/>
            <person name="Hauser L."/>
            <person name="Kyrpides N."/>
            <person name="Ivanova N."/>
            <person name="Marx C.J."/>
            <person name="Richardson P."/>
        </authorList>
    </citation>
    <scope>NUCLEOTIDE SEQUENCE [LARGE SCALE GENOMIC DNA]</scope>
    <source>
        <strain evidence="10">LMG 21967 / CNCM I-2342 / ORS 2060</strain>
    </source>
</reference>
<evidence type="ECO:0000313" key="10">
    <source>
        <dbReference type="Proteomes" id="UP000008207"/>
    </source>
</evidence>
<dbReference type="AlphaFoldDB" id="B8IVC4"/>
<dbReference type="InterPro" id="IPR001046">
    <property type="entry name" value="NRAMP_fam"/>
</dbReference>
<evidence type="ECO:0000256" key="2">
    <source>
        <dbReference type="ARBA" id="ARBA00022448"/>
    </source>
</evidence>